<gene>
    <name evidence="1" type="ORF">CWATWH0401_909</name>
</gene>
<dbReference type="AlphaFoldDB" id="T2J4T7"/>
<feature type="non-terminal residue" evidence="1">
    <location>
        <position position="102"/>
    </location>
</feature>
<evidence type="ECO:0000313" key="1">
    <source>
        <dbReference type="EMBL" id="CCQ60235.1"/>
    </source>
</evidence>
<evidence type="ECO:0000313" key="2">
    <source>
        <dbReference type="Proteomes" id="UP000018198"/>
    </source>
</evidence>
<reference evidence="1 2" key="2">
    <citation type="submission" date="2013-09" db="EMBL/GenBank/DDBJ databases">
        <title>Whole genome comparison of six Crocosphaera watsonii strains with differing phenotypes.</title>
        <authorList>
            <person name="Bench S.R."/>
            <person name="Heller P."/>
            <person name="Frank I."/>
            <person name="Arciniega M."/>
            <person name="Shilova I.N."/>
            <person name="Zehr J.P."/>
        </authorList>
    </citation>
    <scope>NUCLEOTIDE SEQUENCE [LARGE SCALE GENOMIC DNA]</scope>
    <source>
        <strain evidence="1 2">WH 0401</strain>
    </source>
</reference>
<accession>T2J4T7</accession>
<proteinExistence type="predicted"/>
<sequence length="102" mass="11706">MKDYFLNFYTSKIYQRLILGLLALLLVLFQGSFLQSYSLETEDNSPGFPVVFDHITLFNIYESNGSLSAQERATIITRRLNTIANDSNIEITDDKFDLDDRG</sequence>
<protein>
    <submittedName>
        <fullName evidence="1">Uncharacterized protein</fullName>
    </submittedName>
</protein>
<dbReference type="EMBL" id="CAQM01000113">
    <property type="protein sequence ID" value="CCQ60235.1"/>
    <property type="molecule type" value="Genomic_DNA"/>
</dbReference>
<reference evidence="1 2" key="1">
    <citation type="submission" date="2013-01" db="EMBL/GenBank/DDBJ databases">
        <authorList>
            <person name="Bench S."/>
        </authorList>
    </citation>
    <scope>NUCLEOTIDE SEQUENCE [LARGE SCALE GENOMIC DNA]</scope>
    <source>
        <strain evidence="1 2">WH 0401</strain>
    </source>
</reference>
<dbReference type="Proteomes" id="UP000018198">
    <property type="component" value="Unassembled WGS sequence"/>
</dbReference>
<organism evidence="1 2">
    <name type="scientific">Crocosphaera watsonii WH 0401</name>
    <dbReference type="NCBI Taxonomy" id="555881"/>
    <lineage>
        <taxon>Bacteria</taxon>
        <taxon>Bacillati</taxon>
        <taxon>Cyanobacteriota</taxon>
        <taxon>Cyanophyceae</taxon>
        <taxon>Oscillatoriophycideae</taxon>
        <taxon>Chroococcales</taxon>
        <taxon>Aphanothecaceae</taxon>
        <taxon>Crocosphaera</taxon>
    </lineage>
</organism>
<name>T2J4T7_CROWT</name>
<comment type="caution">
    <text evidence="1">The sequence shown here is derived from an EMBL/GenBank/DDBJ whole genome shotgun (WGS) entry which is preliminary data.</text>
</comment>